<dbReference type="PANTHER" id="PTHR37162:SF10">
    <property type="entry name" value="DUF4371 DOMAIN-CONTAINING PROTEIN"/>
    <property type="match status" value="1"/>
</dbReference>
<keyword evidence="1" id="KW-0472">Membrane</keyword>
<sequence>MGKHHARCIVCGCGFSVSHEGRSSIVAHIRSRKHVIALHSQEKQQQLGQFFRKEDGDSDVRAECLFMGFLLEHNIPLTAADYVGPLFRKMFPTSDIAKRQEAYKIHFLMGLLVFVKSCSLLLHGLLHHLRNRETLYCPRVDDGA</sequence>
<evidence type="ECO:0000313" key="2">
    <source>
        <dbReference type="EMBL" id="KAH8033952.1"/>
    </source>
</evidence>
<keyword evidence="3" id="KW-1185">Reference proteome</keyword>
<evidence type="ECO:0000313" key="3">
    <source>
        <dbReference type="Proteomes" id="UP000821866"/>
    </source>
</evidence>
<feature type="transmembrane region" description="Helical" evidence="1">
    <location>
        <begin position="107"/>
        <end position="126"/>
    </location>
</feature>
<reference evidence="2" key="2">
    <citation type="submission" date="2021-09" db="EMBL/GenBank/DDBJ databases">
        <authorList>
            <person name="Jia N."/>
            <person name="Wang J."/>
            <person name="Shi W."/>
            <person name="Du L."/>
            <person name="Sun Y."/>
            <person name="Zhan W."/>
            <person name="Jiang J."/>
            <person name="Wang Q."/>
            <person name="Zhang B."/>
            <person name="Ji P."/>
            <person name="Sakyi L.B."/>
            <person name="Cui X."/>
            <person name="Yuan T."/>
            <person name="Jiang B."/>
            <person name="Yang W."/>
            <person name="Lam T.T.-Y."/>
            <person name="Chang Q."/>
            <person name="Ding S."/>
            <person name="Wang X."/>
            <person name="Zhu J."/>
            <person name="Ruan X."/>
            <person name="Zhao L."/>
            <person name="Wei J."/>
            <person name="Que T."/>
            <person name="Du C."/>
            <person name="Cheng J."/>
            <person name="Dai P."/>
            <person name="Han X."/>
            <person name="Huang E."/>
            <person name="Gao Y."/>
            <person name="Liu J."/>
            <person name="Shao H."/>
            <person name="Ye R."/>
            <person name="Li L."/>
            <person name="Wei W."/>
            <person name="Wang X."/>
            <person name="Wang C."/>
            <person name="Huo Q."/>
            <person name="Li W."/>
            <person name="Guo W."/>
            <person name="Chen H."/>
            <person name="Chen S."/>
            <person name="Zhou L."/>
            <person name="Zhou L."/>
            <person name="Ni X."/>
            <person name="Tian J."/>
            <person name="Zhou Y."/>
            <person name="Sheng Y."/>
            <person name="Liu T."/>
            <person name="Pan Y."/>
            <person name="Xia L."/>
            <person name="Li J."/>
            <person name="Zhao F."/>
            <person name="Cao W."/>
        </authorList>
    </citation>
    <scope>NUCLEOTIDE SEQUENCE</scope>
    <source>
        <strain evidence="2">Rmic-2018</strain>
        <tissue evidence="2">Larvae</tissue>
    </source>
</reference>
<reference evidence="2" key="1">
    <citation type="journal article" date="2020" name="Cell">
        <title>Large-Scale Comparative Analyses of Tick Genomes Elucidate Their Genetic Diversity and Vector Capacities.</title>
        <authorList>
            <consortium name="Tick Genome and Microbiome Consortium (TIGMIC)"/>
            <person name="Jia N."/>
            <person name="Wang J."/>
            <person name="Shi W."/>
            <person name="Du L."/>
            <person name="Sun Y."/>
            <person name="Zhan W."/>
            <person name="Jiang J.F."/>
            <person name="Wang Q."/>
            <person name="Zhang B."/>
            <person name="Ji P."/>
            <person name="Bell-Sakyi L."/>
            <person name="Cui X.M."/>
            <person name="Yuan T.T."/>
            <person name="Jiang B.G."/>
            <person name="Yang W.F."/>
            <person name="Lam T.T."/>
            <person name="Chang Q.C."/>
            <person name="Ding S.J."/>
            <person name="Wang X.J."/>
            <person name="Zhu J.G."/>
            <person name="Ruan X.D."/>
            <person name="Zhao L."/>
            <person name="Wei J.T."/>
            <person name="Ye R.Z."/>
            <person name="Que T.C."/>
            <person name="Du C.H."/>
            <person name="Zhou Y.H."/>
            <person name="Cheng J.X."/>
            <person name="Dai P.F."/>
            <person name="Guo W.B."/>
            <person name="Han X.H."/>
            <person name="Huang E.J."/>
            <person name="Li L.F."/>
            <person name="Wei W."/>
            <person name="Gao Y.C."/>
            <person name="Liu J.Z."/>
            <person name="Shao H.Z."/>
            <person name="Wang X."/>
            <person name="Wang C.C."/>
            <person name="Yang T.C."/>
            <person name="Huo Q.B."/>
            <person name="Li W."/>
            <person name="Chen H.Y."/>
            <person name="Chen S.E."/>
            <person name="Zhou L.G."/>
            <person name="Ni X.B."/>
            <person name="Tian J.H."/>
            <person name="Sheng Y."/>
            <person name="Liu T."/>
            <person name="Pan Y.S."/>
            <person name="Xia L.Y."/>
            <person name="Li J."/>
            <person name="Zhao F."/>
            <person name="Cao W.C."/>
        </authorList>
    </citation>
    <scope>NUCLEOTIDE SEQUENCE</scope>
    <source>
        <strain evidence="2">Rmic-2018</strain>
    </source>
</reference>
<dbReference type="EMBL" id="JABSTU010000004">
    <property type="protein sequence ID" value="KAH8033952.1"/>
    <property type="molecule type" value="Genomic_DNA"/>
</dbReference>
<proteinExistence type="predicted"/>
<dbReference type="AlphaFoldDB" id="A0A9J6EIX3"/>
<name>A0A9J6EIX3_RHIMP</name>
<dbReference type="Proteomes" id="UP000821866">
    <property type="component" value="Chromosome 2"/>
</dbReference>
<protein>
    <submittedName>
        <fullName evidence="2">Uncharacterized protein</fullName>
    </submittedName>
</protein>
<accession>A0A9J6EIX3</accession>
<keyword evidence="1" id="KW-1133">Transmembrane helix</keyword>
<keyword evidence="1" id="KW-0812">Transmembrane</keyword>
<gene>
    <name evidence="2" type="ORF">HPB51_018421</name>
</gene>
<organism evidence="2 3">
    <name type="scientific">Rhipicephalus microplus</name>
    <name type="common">Cattle tick</name>
    <name type="synonym">Boophilus microplus</name>
    <dbReference type="NCBI Taxonomy" id="6941"/>
    <lineage>
        <taxon>Eukaryota</taxon>
        <taxon>Metazoa</taxon>
        <taxon>Ecdysozoa</taxon>
        <taxon>Arthropoda</taxon>
        <taxon>Chelicerata</taxon>
        <taxon>Arachnida</taxon>
        <taxon>Acari</taxon>
        <taxon>Parasitiformes</taxon>
        <taxon>Ixodida</taxon>
        <taxon>Ixodoidea</taxon>
        <taxon>Ixodidae</taxon>
        <taxon>Rhipicephalinae</taxon>
        <taxon>Rhipicephalus</taxon>
        <taxon>Boophilus</taxon>
    </lineage>
</organism>
<dbReference type="PANTHER" id="PTHR37162">
    <property type="entry name" value="HAT FAMILY DIMERISATION DOMAINCONTAINING PROTEIN-RELATED"/>
    <property type="match status" value="1"/>
</dbReference>
<comment type="caution">
    <text evidence="2">The sequence shown here is derived from an EMBL/GenBank/DDBJ whole genome shotgun (WGS) entry which is preliminary data.</text>
</comment>
<evidence type="ECO:0000256" key="1">
    <source>
        <dbReference type="SAM" id="Phobius"/>
    </source>
</evidence>